<comment type="caution">
    <text evidence="1">The sequence shown here is derived from an EMBL/GenBank/DDBJ whole genome shotgun (WGS) entry which is preliminary data.</text>
</comment>
<dbReference type="EMBL" id="AMCI01002252">
    <property type="protein sequence ID" value="EJX03217.1"/>
    <property type="molecule type" value="Genomic_DNA"/>
</dbReference>
<protein>
    <submittedName>
        <fullName evidence="1">Uncharacterized protein</fullName>
    </submittedName>
</protein>
<reference evidence="1" key="1">
    <citation type="journal article" date="2012" name="PLoS ONE">
        <title>Gene sets for utilization of primary and secondary nutrition supplies in the distal gut of endangered iberian lynx.</title>
        <authorList>
            <person name="Alcaide M."/>
            <person name="Messina E."/>
            <person name="Richter M."/>
            <person name="Bargiela R."/>
            <person name="Peplies J."/>
            <person name="Huws S.A."/>
            <person name="Newbold C.J."/>
            <person name="Golyshin P.N."/>
            <person name="Simon M.A."/>
            <person name="Lopez G."/>
            <person name="Yakimov M.M."/>
            <person name="Ferrer M."/>
        </authorList>
    </citation>
    <scope>NUCLEOTIDE SEQUENCE</scope>
</reference>
<dbReference type="AlphaFoldDB" id="J9G7K0"/>
<sequence length="41" mass="4319">MWVSLAANAGILCLDRSMGAMLLPFNLPAATHFVPSNSMVA</sequence>
<proteinExistence type="predicted"/>
<gene>
    <name evidence="1" type="ORF">EVA_08674</name>
</gene>
<organism evidence="1">
    <name type="scientific">gut metagenome</name>
    <dbReference type="NCBI Taxonomy" id="749906"/>
    <lineage>
        <taxon>unclassified sequences</taxon>
        <taxon>metagenomes</taxon>
        <taxon>organismal metagenomes</taxon>
    </lineage>
</organism>
<accession>J9G7K0</accession>
<evidence type="ECO:0000313" key="1">
    <source>
        <dbReference type="EMBL" id="EJX03217.1"/>
    </source>
</evidence>
<name>J9G7K0_9ZZZZ</name>